<reference evidence="1" key="1">
    <citation type="submission" date="2018-05" db="EMBL/GenBank/DDBJ databases">
        <authorList>
            <person name="Lanie J.A."/>
            <person name="Ng W.-L."/>
            <person name="Kazmierczak K.M."/>
            <person name="Andrzejewski T.M."/>
            <person name="Davidsen T.M."/>
            <person name="Wayne K.J."/>
            <person name="Tettelin H."/>
            <person name="Glass J.I."/>
            <person name="Rusch D."/>
            <person name="Podicherti R."/>
            <person name="Tsui H.-C.T."/>
            <person name="Winkler M.E."/>
        </authorList>
    </citation>
    <scope>NUCLEOTIDE SEQUENCE</scope>
</reference>
<name>A0A382GZ26_9ZZZZ</name>
<dbReference type="AlphaFoldDB" id="A0A382GZ26"/>
<proteinExistence type="predicted"/>
<protein>
    <submittedName>
        <fullName evidence="1">Uncharacterized protein</fullName>
    </submittedName>
</protein>
<evidence type="ECO:0000313" key="1">
    <source>
        <dbReference type="EMBL" id="SVB80290.1"/>
    </source>
</evidence>
<dbReference type="EMBL" id="UINC01058249">
    <property type="protein sequence ID" value="SVB80290.1"/>
    <property type="molecule type" value="Genomic_DNA"/>
</dbReference>
<organism evidence="1">
    <name type="scientific">marine metagenome</name>
    <dbReference type="NCBI Taxonomy" id="408172"/>
    <lineage>
        <taxon>unclassified sequences</taxon>
        <taxon>metagenomes</taxon>
        <taxon>ecological metagenomes</taxon>
    </lineage>
</organism>
<feature type="non-terminal residue" evidence="1">
    <location>
        <position position="1"/>
    </location>
</feature>
<accession>A0A382GZ26</accession>
<sequence length="57" mass="6640">KSVQKGVLNDPEDVVTAIENDLLTDKVICYPTPDALYAIRIRRFFPNYWWKLIAKNS</sequence>
<gene>
    <name evidence="1" type="ORF">METZ01_LOCUS233144</name>
</gene>